<evidence type="ECO:0000313" key="1">
    <source>
        <dbReference type="EMBL" id="RFU36214.1"/>
    </source>
</evidence>
<dbReference type="Proteomes" id="UP000258309">
    <property type="component" value="Unassembled WGS sequence"/>
</dbReference>
<organism evidence="1 2">
    <name type="scientific">Scytalidium lignicola</name>
    <name type="common">Hyphomycete</name>
    <dbReference type="NCBI Taxonomy" id="5539"/>
    <lineage>
        <taxon>Eukaryota</taxon>
        <taxon>Fungi</taxon>
        <taxon>Dikarya</taxon>
        <taxon>Ascomycota</taxon>
        <taxon>Pezizomycotina</taxon>
        <taxon>Leotiomycetes</taxon>
        <taxon>Leotiomycetes incertae sedis</taxon>
        <taxon>Scytalidium</taxon>
    </lineage>
</organism>
<proteinExistence type="predicted"/>
<dbReference type="OrthoDB" id="3666223at2759"/>
<gene>
    <name evidence="1" type="ORF">B7463_g88</name>
</gene>
<evidence type="ECO:0000313" key="2">
    <source>
        <dbReference type="Proteomes" id="UP000258309"/>
    </source>
</evidence>
<feature type="non-terminal residue" evidence="1">
    <location>
        <position position="1"/>
    </location>
</feature>
<keyword evidence="2" id="KW-1185">Reference proteome</keyword>
<protein>
    <submittedName>
        <fullName evidence="1">Uncharacterized protein</fullName>
    </submittedName>
</protein>
<name>A0A3E2HS72_SCYLI</name>
<dbReference type="OMA" id="LLWAHYL"/>
<dbReference type="EMBL" id="NCSJ02000001">
    <property type="protein sequence ID" value="RFU36214.1"/>
    <property type="molecule type" value="Genomic_DNA"/>
</dbReference>
<accession>A0A3E2HS72</accession>
<reference evidence="1 2" key="1">
    <citation type="submission" date="2018-05" db="EMBL/GenBank/DDBJ databases">
        <title>Draft genome sequence of Scytalidium lignicola DSM 105466, a ubiquitous saprotrophic fungus.</title>
        <authorList>
            <person name="Buettner E."/>
            <person name="Gebauer A.M."/>
            <person name="Hofrichter M."/>
            <person name="Liers C."/>
            <person name="Kellner H."/>
        </authorList>
    </citation>
    <scope>NUCLEOTIDE SEQUENCE [LARGE SCALE GENOMIC DNA]</scope>
    <source>
        <strain evidence="1 2">DSM 105466</strain>
    </source>
</reference>
<dbReference type="AlphaFoldDB" id="A0A3E2HS72"/>
<feature type="non-terminal residue" evidence="1">
    <location>
        <position position="170"/>
    </location>
</feature>
<comment type="caution">
    <text evidence="1">The sequence shown here is derived from an EMBL/GenBank/DDBJ whole genome shotgun (WGS) entry which is preliminary data.</text>
</comment>
<sequence length="170" mass="19386">MAPDPPAAITGIRYKKRFKYPLLYIPASYIPIDEKIALMKQAIEAGDNVNQLDPTPDRRYSRGRPLNVAVDSDILSPAHLKENIPVVKFLLEHGADPRLPGGALSSGSAIDDMRDYSSFKGDYWNDLKPFFTEALALMEEAARKLDEQDARRARWHAFFNRFKFWETAEE</sequence>